<dbReference type="GO" id="GO:0008236">
    <property type="term" value="F:serine-type peptidase activity"/>
    <property type="evidence" value="ECO:0007669"/>
    <property type="project" value="UniProtKB-KW"/>
</dbReference>
<dbReference type="InterPro" id="IPR040573">
    <property type="entry name" value="TSP_N"/>
</dbReference>
<dbReference type="Gene3D" id="3.90.226.10">
    <property type="entry name" value="2-enoyl-CoA Hydratase, Chain A, domain 1"/>
    <property type="match status" value="1"/>
</dbReference>
<dbReference type="GO" id="GO:0030288">
    <property type="term" value="C:outer membrane-bounded periplasmic space"/>
    <property type="evidence" value="ECO:0007669"/>
    <property type="project" value="TreeGrafter"/>
</dbReference>
<name>A0A3E1Y3J3_9BACT</name>
<keyword evidence="3 5" id="KW-0378">Hydrolase</keyword>
<keyword evidence="9" id="KW-1185">Reference proteome</keyword>
<dbReference type="InterPro" id="IPR036034">
    <property type="entry name" value="PDZ_sf"/>
</dbReference>
<dbReference type="RefSeq" id="WP_116978318.1">
    <property type="nucleotide sequence ID" value="NZ_QPMM01000014.1"/>
</dbReference>
<evidence type="ECO:0000256" key="4">
    <source>
        <dbReference type="ARBA" id="ARBA00022825"/>
    </source>
</evidence>
<feature type="domain" description="PDZ" evidence="7">
    <location>
        <begin position="250"/>
        <end position="320"/>
    </location>
</feature>
<dbReference type="Pfam" id="PF11818">
    <property type="entry name" value="DUF3340"/>
    <property type="match status" value="1"/>
</dbReference>
<dbReference type="GO" id="GO:0007165">
    <property type="term" value="P:signal transduction"/>
    <property type="evidence" value="ECO:0007669"/>
    <property type="project" value="TreeGrafter"/>
</dbReference>
<dbReference type="Pfam" id="PF03572">
    <property type="entry name" value="Peptidase_S41"/>
    <property type="match status" value="1"/>
</dbReference>
<dbReference type="SUPFAM" id="SSF52096">
    <property type="entry name" value="ClpP/crotonase"/>
    <property type="match status" value="1"/>
</dbReference>
<protein>
    <recommendedName>
        <fullName evidence="7">PDZ domain-containing protein</fullName>
    </recommendedName>
</protein>
<dbReference type="InterPro" id="IPR005151">
    <property type="entry name" value="Tail-specific_protease"/>
</dbReference>
<dbReference type="SUPFAM" id="SSF50156">
    <property type="entry name" value="PDZ domain-like"/>
    <property type="match status" value="1"/>
</dbReference>
<dbReference type="PANTHER" id="PTHR32060:SF22">
    <property type="entry name" value="CARBOXYL-TERMINAL-PROCESSING PEPTIDASE 3, CHLOROPLASTIC"/>
    <property type="match status" value="1"/>
</dbReference>
<evidence type="ECO:0000256" key="1">
    <source>
        <dbReference type="ARBA" id="ARBA00009179"/>
    </source>
</evidence>
<dbReference type="PANTHER" id="PTHR32060">
    <property type="entry name" value="TAIL-SPECIFIC PROTEASE"/>
    <property type="match status" value="1"/>
</dbReference>
<dbReference type="InterPro" id="IPR029045">
    <property type="entry name" value="ClpP/crotonase-like_dom_sf"/>
</dbReference>
<keyword evidence="6" id="KW-0732">Signal</keyword>
<sequence>MKMIERNKWLLLTGAVLTGNIAYAQVPTDAAAIPAFRSGTITSVMAKIKKGHFDPKPLDDAYATTVWKQYLQSLDQNGYIFLQEDLDQLATYKQKIDDELKVGSTAFFDATMKIYFQRLHEINELYPKLLAQPFDYDKQESILVTSKELRVSANKEERTNNLRKRLKYLTLNNYQESIIASGDTTKLSGAIDVAREQKSRDKIKKQFEVYFKKMFGENMPNELFNQYVAFALLEIDPHTSFSGPKDKSFEEAITKRYYGLGMELGVKDLDFFVKRLMPGGSAFRSGLVKENDNILSISNSAGEMMSLTGLEATEVAAMIRGDKGTEIKLTLQTPGEKAREVKITRDEVKDIDSKSKSAVIEKDGKKFGYIYLPLFYTDPGNQLGGCAADIYSEVEKLKQNEVEGIVMDLRGNGGGSLDEVVKMTGAFMNEGPVSWLKDRERINRYGTNFKSEPYEGPLTVLTDESSASASEIFTAVMQDRGRAIILGANSTFGKGTAQIPVNVGKMGDPDKGIADISFGTIRLTTQKFYRVNGSSTQLKGVTPDIKLQDRMNFQAIMEKDYPSAMQCDSVVLQPYEHLKFPFDYNQVIVKAKQRVQNNTAYAKVEDYTKKLKALSEEPTPLDLASYRKNYKLTDGYKKGIQQAKDLPTAQFLKVTAATFRNVNPSTVKDPVSEIPSYKDFLERVKKDIYINESISVLEDMINGTKH</sequence>
<keyword evidence="4 5" id="KW-0720">Serine protease</keyword>
<dbReference type="InterPro" id="IPR020992">
    <property type="entry name" value="Tail_Prtase_C"/>
</dbReference>
<dbReference type="PROSITE" id="PS50106">
    <property type="entry name" value="PDZ"/>
    <property type="match status" value="1"/>
</dbReference>
<dbReference type="AlphaFoldDB" id="A0A3E1Y3J3"/>
<gene>
    <name evidence="8" type="ORF">DVR12_23820</name>
</gene>
<dbReference type="Pfam" id="PF17804">
    <property type="entry name" value="TSP_NTD"/>
    <property type="match status" value="1"/>
</dbReference>
<dbReference type="OrthoDB" id="9812068at2"/>
<dbReference type="GO" id="GO:0004175">
    <property type="term" value="F:endopeptidase activity"/>
    <property type="evidence" value="ECO:0007669"/>
    <property type="project" value="TreeGrafter"/>
</dbReference>
<dbReference type="NCBIfam" id="TIGR00225">
    <property type="entry name" value="prc"/>
    <property type="match status" value="1"/>
</dbReference>
<dbReference type="SMART" id="SM00245">
    <property type="entry name" value="TSPc"/>
    <property type="match status" value="1"/>
</dbReference>
<dbReference type="GO" id="GO:0006508">
    <property type="term" value="P:proteolysis"/>
    <property type="evidence" value="ECO:0007669"/>
    <property type="project" value="UniProtKB-KW"/>
</dbReference>
<evidence type="ECO:0000256" key="6">
    <source>
        <dbReference type="SAM" id="SignalP"/>
    </source>
</evidence>
<dbReference type="InterPro" id="IPR004447">
    <property type="entry name" value="Peptidase_S41A"/>
</dbReference>
<proteinExistence type="inferred from homology"/>
<dbReference type="EMBL" id="QPMM01000014">
    <property type="protein sequence ID" value="RFS19265.1"/>
    <property type="molecule type" value="Genomic_DNA"/>
</dbReference>
<comment type="similarity">
    <text evidence="1 5">Belongs to the peptidase S41A family.</text>
</comment>
<evidence type="ECO:0000256" key="3">
    <source>
        <dbReference type="ARBA" id="ARBA00022801"/>
    </source>
</evidence>
<evidence type="ECO:0000259" key="7">
    <source>
        <dbReference type="PROSITE" id="PS50106"/>
    </source>
</evidence>
<reference evidence="8 9" key="1">
    <citation type="submission" date="2018-07" db="EMBL/GenBank/DDBJ databases">
        <title>Chitinophaga K2CV101002-2 sp. nov., isolated from a monsoon evergreen broad-leaved forest soil.</title>
        <authorList>
            <person name="Lv Y."/>
        </authorList>
    </citation>
    <scope>NUCLEOTIDE SEQUENCE [LARGE SCALE GENOMIC DNA]</scope>
    <source>
        <strain evidence="8 9">GDMCC 1.1288</strain>
    </source>
</reference>
<feature type="chain" id="PRO_5017809161" description="PDZ domain-containing protein" evidence="6">
    <location>
        <begin position="25"/>
        <end position="706"/>
    </location>
</feature>
<comment type="caution">
    <text evidence="8">The sequence shown here is derived from an EMBL/GenBank/DDBJ whole genome shotgun (WGS) entry which is preliminary data.</text>
</comment>
<dbReference type="InterPro" id="IPR001478">
    <property type="entry name" value="PDZ"/>
</dbReference>
<accession>A0A3E1Y3J3</accession>
<evidence type="ECO:0000256" key="2">
    <source>
        <dbReference type="ARBA" id="ARBA00022670"/>
    </source>
</evidence>
<dbReference type="Gene3D" id="2.30.42.10">
    <property type="match status" value="1"/>
</dbReference>
<feature type="signal peptide" evidence="6">
    <location>
        <begin position="1"/>
        <end position="24"/>
    </location>
</feature>
<dbReference type="Pfam" id="PF00595">
    <property type="entry name" value="PDZ"/>
    <property type="match status" value="1"/>
</dbReference>
<dbReference type="Proteomes" id="UP000260644">
    <property type="component" value="Unassembled WGS sequence"/>
</dbReference>
<evidence type="ECO:0000313" key="8">
    <source>
        <dbReference type="EMBL" id="RFS19265.1"/>
    </source>
</evidence>
<keyword evidence="2 5" id="KW-0645">Protease</keyword>
<organism evidence="8 9">
    <name type="scientific">Chitinophaga silvatica</name>
    <dbReference type="NCBI Taxonomy" id="2282649"/>
    <lineage>
        <taxon>Bacteria</taxon>
        <taxon>Pseudomonadati</taxon>
        <taxon>Bacteroidota</taxon>
        <taxon>Chitinophagia</taxon>
        <taxon>Chitinophagales</taxon>
        <taxon>Chitinophagaceae</taxon>
        <taxon>Chitinophaga</taxon>
    </lineage>
</organism>
<evidence type="ECO:0000313" key="9">
    <source>
        <dbReference type="Proteomes" id="UP000260644"/>
    </source>
</evidence>
<dbReference type="SMART" id="SM00228">
    <property type="entry name" value="PDZ"/>
    <property type="match status" value="1"/>
</dbReference>
<dbReference type="CDD" id="cd06782">
    <property type="entry name" value="cpPDZ_CPP-like"/>
    <property type="match status" value="1"/>
</dbReference>
<dbReference type="CDD" id="cd07560">
    <property type="entry name" value="Peptidase_S41_CPP"/>
    <property type="match status" value="1"/>
</dbReference>
<evidence type="ECO:0000256" key="5">
    <source>
        <dbReference type="RuleBase" id="RU004404"/>
    </source>
</evidence>